<evidence type="ECO:0000313" key="1">
    <source>
        <dbReference type="EMBL" id="QDH88903.1"/>
    </source>
</evidence>
<reference evidence="1" key="1">
    <citation type="submission" date="2019-05" db="EMBL/GenBank/DDBJ databases">
        <title>Metatranscriptomic reconstruction reveals RNA viruses with the potential to shape carbon cycling in soil.</title>
        <authorList>
            <person name="Starr E.P."/>
            <person name="Nuccio E."/>
            <person name="Pett-Ridge J."/>
            <person name="Banfield J.F."/>
            <person name="Firestone M.K."/>
        </authorList>
    </citation>
    <scope>NUCLEOTIDE SEQUENCE</scope>
    <source>
        <strain evidence="1">H2_Bulk_Litter_12_scaffold_2102</strain>
    </source>
</reference>
<organism evidence="1">
    <name type="scientific">Leviviridae sp</name>
    <dbReference type="NCBI Taxonomy" id="2027243"/>
    <lineage>
        <taxon>Viruses</taxon>
        <taxon>Riboviria</taxon>
        <taxon>Orthornavirae</taxon>
        <taxon>Lenarviricota</taxon>
        <taxon>Leviviricetes</taxon>
        <taxon>Norzivirales</taxon>
        <taxon>Fiersviridae</taxon>
    </lineage>
</organism>
<name>A0A514D5K8_9VIRU</name>
<sequence>MVFFNVQINERPDGRFIVMYLFIPEAKNLSPAEYTNVKRFLSEANNLWKLSTHSFGEDGTTT</sequence>
<dbReference type="EMBL" id="MN034456">
    <property type="protein sequence ID" value="QDH88903.1"/>
    <property type="molecule type" value="Genomic_RNA"/>
</dbReference>
<protein>
    <submittedName>
        <fullName evidence="1">Uncharacterized protein</fullName>
    </submittedName>
</protein>
<gene>
    <name evidence="1" type="ORF">H2BulkLitter122102_000002</name>
</gene>
<accession>A0A514D5K8</accession>
<proteinExistence type="predicted"/>